<dbReference type="EMBL" id="KT321315">
    <property type="protein sequence ID" value="ALA45230.1"/>
    <property type="molecule type" value="Genomic_DNA"/>
</dbReference>
<accession>A0A0K2FGR3</accession>
<name>A0A0K2FGR3_9CAUD</name>
<reference evidence="1 2" key="1">
    <citation type="submission" date="2015-07" db="EMBL/GenBank/DDBJ databases">
        <title>Enterobacter aerogenes phage phiEap-3.</title>
        <authorList>
            <person name="Zhao X."/>
        </authorList>
    </citation>
    <scope>NUCLEOTIDE SEQUENCE [LARGE SCALE GENOMIC DNA]</scope>
</reference>
<keyword evidence="2" id="KW-1185">Reference proteome</keyword>
<proteinExistence type="predicted"/>
<protein>
    <submittedName>
        <fullName evidence="1">Uncharacterized protein</fullName>
    </submittedName>
</protein>
<dbReference type="Proteomes" id="UP000225536">
    <property type="component" value="Segment"/>
</dbReference>
<gene>
    <name evidence="1" type="ORF">ADS69_00125</name>
</gene>
<evidence type="ECO:0000313" key="1">
    <source>
        <dbReference type="EMBL" id="ALA45230.1"/>
    </source>
</evidence>
<sequence length="86" mass="9597">MSDVILNVKDVVLGDTKNPDAVTLEQAVVKIMRDSLRLEVNEITETCYTGGLCGQSLYRDAKSVNIQLWADIGEESYKIDEVDFDV</sequence>
<evidence type="ECO:0000313" key="2">
    <source>
        <dbReference type="Proteomes" id="UP000225536"/>
    </source>
</evidence>
<organism evidence="1 2">
    <name type="scientific">Enterobacter phage phiEap-3</name>
    <dbReference type="NCBI Taxonomy" id="1682394"/>
    <lineage>
        <taxon>Viruses</taxon>
        <taxon>Duplodnaviria</taxon>
        <taxon>Heunggongvirae</taxon>
        <taxon>Uroviricota</taxon>
        <taxon>Caudoviricetes</taxon>
        <taxon>Pantevenvirales</taxon>
        <taxon>Straboviridae</taxon>
        <taxon>Slopekvirus</taxon>
        <taxon>Slopekvirus eap3</taxon>
    </lineage>
</organism>